<dbReference type="InterPro" id="IPR048031">
    <property type="entry name" value="ScyD/ScyE-like"/>
</dbReference>
<reference evidence="1 2" key="1">
    <citation type="submission" date="2019-03" db="EMBL/GenBank/DDBJ databases">
        <title>Genomics of glacier-inhabiting Cryobacterium strains.</title>
        <authorList>
            <person name="Liu Q."/>
            <person name="Xin Y.-H."/>
        </authorList>
    </citation>
    <scope>NUCLEOTIDE SEQUENCE [LARGE SCALE GENOMIC DNA]</scope>
    <source>
        <strain evidence="1 2">Hh15</strain>
    </source>
</reference>
<keyword evidence="2" id="KW-1185">Reference proteome</keyword>
<proteinExistence type="predicted"/>
<gene>
    <name evidence="1" type="ORF">E3O10_17490</name>
</gene>
<sequence length="379" mass="38030">MKKLVFTAVACVTAVASAMVAAPASAVEIPTLGGPTVLASGLFLPLSLGVGAGGTTYVSQNALGVLTKVSPDGTSSVVASANPGDELGAVSVRSGTVYYSTNTQDHTASALYAMPVGGMSAPLADLYAYESTANPDQVNTYGFVDLPQACLDQFDPAAPTGPASYAGIVDTHPYASLPLDDAVYVADAGANAILKVGYDGTVSTAAVLPAGDPIMVTPEIAAGVGFPACTAGFGYRFEPVPTDVEQGGDGWLYVTSLPGGPEDASLGARGAVYRFNPANGDVQFVKGGFVGATDLAVSQRTGLIAVTELFGGPNGTGQVSVFHPTLTERVLQIPVTSPSAIELAGNSVYVTTNSFVADATGAPQPIGKVVKLSVSLGGD</sequence>
<dbReference type="AlphaFoldDB" id="A0A1H8DEH3"/>
<dbReference type="SUPFAM" id="SSF63829">
    <property type="entry name" value="Calcium-dependent phosphotriesterase"/>
    <property type="match status" value="1"/>
</dbReference>
<accession>A0A1H8DEH3</accession>
<evidence type="ECO:0000313" key="1">
    <source>
        <dbReference type="EMBL" id="TFB82516.1"/>
    </source>
</evidence>
<organism evidence="1 2">
    <name type="scientific">Cryobacterium luteum</name>
    <dbReference type="NCBI Taxonomy" id="1424661"/>
    <lineage>
        <taxon>Bacteria</taxon>
        <taxon>Bacillati</taxon>
        <taxon>Actinomycetota</taxon>
        <taxon>Actinomycetes</taxon>
        <taxon>Micrococcales</taxon>
        <taxon>Microbacteriaceae</taxon>
        <taxon>Cryobacterium</taxon>
    </lineage>
</organism>
<dbReference type="STRING" id="1424661.SAMN05216281_103244"/>
<dbReference type="OrthoDB" id="928769at2"/>
<dbReference type="Proteomes" id="UP000297654">
    <property type="component" value="Unassembled WGS sequence"/>
</dbReference>
<protein>
    <submittedName>
        <fullName evidence="1">ScyD/ScyE family protein</fullName>
    </submittedName>
</protein>
<dbReference type="RefSeq" id="WP_092108067.1">
    <property type="nucleotide sequence ID" value="NZ_FOCN01000003.1"/>
</dbReference>
<dbReference type="EMBL" id="SOFF01000058">
    <property type="protein sequence ID" value="TFB82516.1"/>
    <property type="molecule type" value="Genomic_DNA"/>
</dbReference>
<dbReference type="NCBIfam" id="NF033206">
    <property type="entry name" value="ScyE_fam"/>
    <property type="match status" value="1"/>
</dbReference>
<evidence type="ECO:0000313" key="2">
    <source>
        <dbReference type="Proteomes" id="UP000297654"/>
    </source>
</evidence>
<comment type="caution">
    <text evidence="1">The sequence shown here is derived from an EMBL/GenBank/DDBJ whole genome shotgun (WGS) entry which is preliminary data.</text>
</comment>
<name>A0A1H8DEH3_9MICO</name>